<gene>
    <name evidence="2" type="ORF">TVAG_181570</name>
</gene>
<accession>A2G217</accession>
<dbReference type="Proteomes" id="UP000001542">
    <property type="component" value="Unassembled WGS sequence"/>
</dbReference>
<evidence type="ECO:0000256" key="1">
    <source>
        <dbReference type="SAM" id="MobiDB-lite"/>
    </source>
</evidence>
<dbReference type="InParanoid" id="A2G217"/>
<organism evidence="2 3">
    <name type="scientific">Trichomonas vaginalis (strain ATCC PRA-98 / G3)</name>
    <dbReference type="NCBI Taxonomy" id="412133"/>
    <lineage>
        <taxon>Eukaryota</taxon>
        <taxon>Metamonada</taxon>
        <taxon>Parabasalia</taxon>
        <taxon>Trichomonadida</taxon>
        <taxon>Trichomonadidae</taxon>
        <taxon>Trichomonas</taxon>
    </lineage>
</organism>
<dbReference type="EMBL" id="DS114263">
    <property type="protein sequence ID" value="EAX88809.1"/>
    <property type="molecule type" value="Genomic_DNA"/>
</dbReference>
<feature type="region of interest" description="Disordered" evidence="1">
    <location>
        <begin position="91"/>
        <end position="111"/>
    </location>
</feature>
<dbReference type="VEuPathDB" id="TrichDB:TVAGG3_0570480"/>
<feature type="compositionally biased region" description="Basic residues" evidence="1">
    <location>
        <begin position="95"/>
        <end position="111"/>
    </location>
</feature>
<dbReference type="SMR" id="A2G217"/>
<reference evidence="2" key="1">
    <citation type="submission" date="2006-10" db="EMBL/GenBank/DDBJ databases">
        <authorList>
            <person name="Amadeo P."/>
            <person name="Zhao Q."/>
            <person name="Wortman J."/>
            <person name="Fraser-Liggett C."/>
            <person name="Carlton J."/>
        </authorList>
    </citation>
    <scope>NUCLEOTIDE SEQUENCE</scope>
    <source>
        <strain evidence="2">G3</strain>
    </source>
</reference>
<dbReference type="VEuPathDB" id="TrichDB:TVAG_181570"/>
<sequence>MSKSSPQGKSIKPQKSNLSAISSLSDLSVFSDAAKFENRQQLIEQYKQLVEQYQHEVDEKKRIEQETHDVMLKIASITKQDARIDELLQEVQKNNQRRSRSRMKLDKNKKK</sequence>
<evidence type="ECO:0000313" key="2">
    <source>
        <dbReference type="EMBL" id="EAX88809.1"/>
    </source>
</evidence>
<dbReference type="AlphaFoldDB" id="A2G217"/>
<protein>
    <submittedName>
        <fullName evidence="2">Uncharacterized protein</fullName>
    </submittedName>
</protein>
<reference evidence="2" key="2">
    <citation type="journal article" date="2007" name="Science">
        <title>Draft genome sequence of the sexually transmitted pathogen Trichomonas vaginalis.</title>
        <authorList>
            <person name="Carlton J.M."/>
            <person name="Hirt R.P."/>
            <person name="Silva J.C."/>
            <person name="Delcher A.L."/>
            <person name="Schatz M."/>
            <person name="Zhao Q."/>
            <person name="Wortman J.R."/>
            <person name="Bidwell S.L."/>
            <person name="Alsmark U.C.M."/>
            <person name="Besteiro S."/>
            <person name="Sicheritz-Ponten T."/>
            <person name="Noel C.J."/>
            <person name="Dacks J.B."/>
            <person name="Foster P.G."/>
            <person name="Simillion C."/>
            <person name="Van de Peer Y."/>
            <person name="Miranda-Saavedra D."/>
            <person name="Barton G.J."/>
            <person name="Westrop G.D."/>
            <person name="Mueller S."/>
            <person name="Dessi D."/>
            <person name="Fiori P.L."/>
            <person name="Ren Q."/>
            <person name="Paulsen I."/>
            <person name="Zhang H."/>
            <person name="Bastida-Corcuera F.D."/>
            <person name="Simoes-Barbosa A."/>
            <person name="Brown M.T."/>
            <person name="Hayes R.D."/>
            <person name="Mukherjee M."/>
            <person name="Okumura C.Y."/>
            <person name="Schneider R."/>
            <person name="Smith A.J."/>
            <person name="Vanacova S."/>
            <person name="Villalvazo M."/>
            <person name="Haas B.J."/>
            <person name="Pertea M."/>
            <person name="Feldblyum T.V."/>
            <person name="Utterback T.R."/>
            <person name="Shu C.L."/>
            <person name="Osoegawa K."/>
            <person name="de Jong P.J."/>
            <person name="Hrdy I."/>
            <person name="Horvathova L."/>
            <person name="Zubacova Z."/>
            <person name="Dolezal P."/>
            <person name="Malik S.B."/>
            <person name="Logsdon J.M. Jr."/>
            <person name="Henze K."/>
            <person name="Gupta A."/>
            <person name="Wang C.C."/>
            <person name="Dunne R.L."/>
            <person name="Upcroft J.A."/>
            <person name="Upcroft P."/>
            <person name="White O."/>
            <person name="Salzberg S.L."/>
            <person name="Tang P."/>
            <person name="Chiu C.-H."/>
            <person name="Lee Y.-S."/>
            <person name="Embley T.M."/>
            <person name="Coombs G.H."/>
            <person name="Mottram J.C."/>
            <person name="Tachezy J."/>
            <person name="Fraser-Liggett C.M."/>
            <person name="Johnson P.J."/>
        </authorList>
    </citation>
    <scope>NUCLEOTIDE SEQUENCE [LARGE SCALE GENOMIC DNA]</scope>
    <source>
        <strain evidence="2">G3</strain>
    </source>
</reference>
<keyword evidence="3" id="KW-1185">Reference proteome</keyword>
<name>A2G217_TRIV3</name>
<evidence type="ECO:0000313" key="3">
    <source>
        <dbReference type="Proteomes" id="UP000001542"/>
    </source>
</evidence>
<proteinExistence type="predicted"/>
<dbReference type="KEGG" id="tva:4746471"/>
<dbReference type="RefSeq" id="XP_001301739.1">
    <property type="nucleotide sequence ID" value="XM_001301738.1"/>
</dbReference>